<dbReference type="PANTHER" id="PTHR40943">
    <property type="entry name" value="CYTOPLASMIC PROTEIN-RELATED"/>
    <property type="match status" value="1"/>
</dbReference>
<keyword evidence="3" id="KW-1185">Reference proteome</keyword>
<dbReference type="InterPro" id="IPR014710">
    <property type="entry name" value="RmlC-like_jellyroll"/>
</dbReference>
<dbReference type="InterPro" id="IPR008579">
    <property type="entry name" value="UGlyAH_Cupin_dom"/>
</dbReference>
<gene>
    <name evidence="2" type="ORF">EOE65_04035</name>
</gene>
<dbReference type="Proteomes" id="UP000282818">
    <property type="component" value="Unassembled WGS sequence"/>
</dbReference>
<dbReference type="Pfam" id="PF05899">
    <property type="entry name" value="Cupin_3"/>
    <property type="match status" value="1"/>
</dbReference>
<sequence>MALIDQVVSFNDHPVPLQPFVTPPERLIAGDPAQTIALYTNELDGKLIAGLWESEPGKWEAVAQRREFCVILEGRVIISDEAGGEKVYTAGDSFMLPYGFKGYWEVTEFCRKYFVILQD</sequence>
<dbReference type="CDD" id="cd02227">
    <property type="entry name" value="cupin_TM1112-like"/>
    <property type="match status" value="1"/>
</dbReference>
<reference evidence="2 3" key="1">
    <citation type="submission" date="2019-01" db="EMBL/GenBank/DDBJ databases">
        <authorList>
            <person name="Chen W.-M."/>
        </authorList>
    </citation>
    <scope>NUCLEOTIDE SEQUENCE [LARGE SCALE GENOMIC DNA]</scope>
    <source>
        <strain evidence="2 3">HPM-16</strain>
    </source>
</reference>
<dbReference type="RefSeq" id="WP_127693000.1">
    <property type="nucleotide sequence ID" value="NZ_SACQ01000001.1"/>
</dbReference>
<dbReference type="Gene3D" id="2.60.120.10">
    <property type="entry name" value="Jelly Rolls"/>
    <property type="match status" value="1"/>
</dbReference>
<protein>
    <submittedName>
        <fullName evidence="2">DUF861 domain-containing protein</fullName>
    </submittedName>
</protein>
<dbReference type="PANTHER" id="PTHR40943:SF2">
    <property type="entry name" value="(S)-UREIDOGLYCINE AMINOHYDROLASE CUPIN DOMAIN-CONTAINING PROTEIN"/>
    <property type="match status" value="1"/>
</dbReference>
<organism evidence="2 3">
    <name type="scientific">Neptunomonas marina</name>
    <dbReference type="NCBI Taxonomy" id="1815562"/>
    <lineage>
        <taxon>Bacteria</taxon>
        <taxon>Pseudomonadati</taxon>
        <taxon>Pseudomonadota</taxon>
        <taxon>Gammaproteobacteria</taxon>
        <taxon>Oceanospirillales</taxon>
        <taxon>Oceanospirillaceae</taxon>
        <taxon>Neptunomonas</taxon>
    </lineage>
</organism>
<comment type="caution">
    <text evidence="2">The sequence shown here is derived from an EMBL/GenBank/DDBJ whole genome shotgun (WGS) entry which is preliminary data.</text>
</comment>
<evidence type="ECO:0000259" key="1">
    <source>
        <dbReference type="Pfam" id="PF05899"/>
    </source>
</evidence>
<proteinExistence type="predicted"/>
<name>A0A437QE40_9GAMM</name>
<dbReference type="AlphaFoldDB" id="A0A437QE40"/>
<feature type="domain" description="(S)-ureidoglycine aminohydrolase cupin" evidence="1">
    <location>
        <begin position="45"/>
        <end position="114"/>
    </location>
</feature>
<dbReference type="InterPro" id="IPR011051">
    <property type="entry name" value="RmlC_Cupin_sf"/>
</dbReference>
<dbReference type="SUPFAM" id="SSF51182">
    <property type="entry name" value="RmlC-like cupins"/>
    <property type="match status" value="1"/>
</dbReference>
<dbReference type="EMBL" id="SACQ01000001">
    <property type="protein sequence ID" value="RVU32832.1"/>
    <property type="molecule type" value="Genomic_DNA"/>
</dbReference>
<accession>A0A437QE40</accession>
<evidence type="ECO:0000313" key="2">
    <source>
        <dbReference type="EMBL" id="RVU32832.1"/>
    </source>
</evidence>
<evidence type="ECO:0000313" key="3">
    <source>
        <dbReference type="Proteomes" id="UP000282818"/>
    </source>
</evidence>